<name>A0ABM0GRV4_SACKO</name>
<dbReference type="EC" id="3.4.24.-" evidence="10"/>
<keyword evidence="1 9" id="KW-0645">Protease</keyword>
<dbReference type="InterPro" id="IPR036383">
    <property type="entry name" value="TSP1_rpt_sf"/>
</dbReference>
<dbReference type="Pfam" id="PF12248">
    <property type="entry name" value="Methyltransf_FA"/>
    <property type="match status" value="1"/>
</dbReference>
<comment type="cofactor">
    <cofactor evidence="9 10">
        <name>Zn(2+)</name>
        <dbReference type="ChEBI" id="CHEBI:29105"/>
    </cofactor>
    <text evidence="9 10">Binds 1 zinc ion per subunit.</text>
</comment>
<evidence type="ECO:0000256" key="1">
    <source>
        <dbReference type="ARBA" id="ARBA00022670"/>
    </source>
</evidence>
<dbReference type="Pfam" id="PF01400">
    <property type="entry name" value="Astacin"/>
    <property type="match status" value="1"/>
</dbReference>
<evidence type="ECO:0000256" key="6">
    <source>
        <dbReference type="ARBA" id="ARBA00023049"/>
    </source>
</evidence>
<protein>
    <recommendedName>
        <fullName evidence="10">Metalloendopeptidase</fullName>
        <ecNumber evidence="10">3.4.24.-</ecNumber>
    </recommendedName>
</protein>
<dbReference type="SUPFAM" id="SSF82895">
    <property type="entry name" value="TSP-1 type 1 repeat"/>
    <property type="match status" value="1"/>
</dbReference>
<feature type="domain" description="Peptidase M12A" evidence="14">
    <location>
        <begin position="360"/>
        <end position="562"/>
    </location>
</feature>
<dbReference type="Gene3D" id="3.10.100.10">
    <property type="entry name" value="Mannose-Binding Protein A, subunit A"/>
    <property type="match status" value="1"/>
</dbReference>
<evidence type="ECO:0000259" key="12">
    <source>
        <dbReference type="PROSITE" id="PS50958"/>
    </source>
</evidence>
<dbReference type="InterPro" id="IPR024079">
    <property type="entry name" value="MetalloPept_cat_dom_sf"/>
</dbReference>
<evidence type="ECO:0000259" key="13">
    <source>
        <dbReference type="PROSITE" id="PS51233"/>
    </source>
</evidence>
<evidence type="ECO:0000313" key="15">
    <source>
        <dbReference type="Proteomes" id="UP000694865"/>
    </source>
</evidence>
<feature type="chain" id="PRO_5044965764" description="Metalloendopeptidase" evidence="10">
    <location>
        <begin position="21"/>
        <end position="946"/>
    </location>
</feature>
<feature type="binding site" evidence="9">
    <location>
        <position position="468"/>
    </location>
    <ligand>
        <name>Zn(2+)</name>
        <dbReference type="ChEBI" id="CHEBI:29105"/>
        <note>catalytic</note>
    </ligand>
</feature>
<dbReference type="InterPro" id="IPR034035">
    <property type="entry name" value="Astacin-like_dom"/>
</dbReference>
<keyword evidence="6 9" id="KW-0482">Metalloprotease</keyword>
<dbReference type="Pfam" id="PF00059">
    <property type="entry name" value="Lectin_C"/>
    <property type="match status" value="1"/>
</dbReference>
<keyword evidence="15" id="KW-1185">Reference proteome</keyword>
<dbReference type="SUPFAM" id="SSF56436">
    <property type="entry name" value="C-type lectin-like"/>
    <property type="match status" value="1"/>
</dbReference>
<dbReference type="Gene3D" id="2.20.100.10">
    <property type="entry name" value="Thrombospondin type-1 (TSP1) repeat"/>
    <property type="match status" value="1"/>
</dbReference>
<dbReference type="RefSeq" id="XP_002735968.1">
    <property type="nucleotide sequence ID" value="XM_002735922.1"/>
</dbReference>
<dbReference type="Pfam" id="PF00090">
    <property type="entry name" value="TSP_1"/>
    <property type="match status" value="1"/>
</dbReference>
<dbReference type="SMART" id="SM00235">
    <property type="entry name" value="ZnMc"/>
    <property type="match status" value="1"/>
</dbReference>
<evidence type="ECO:0000256" key="7">
    <source>
        <dbReference type="ARBA" id="ARBA00023157"/>
    </source>
</evidence>
<dbReference type="SMART" id="SM00034">
    <property type="entry name" value="CLECT"/>
    <property type="match status" value="1"/>
</dbReference>
<dbReference type="InterPro" id="IPR001846">
    <property type="entry name" value="VWF_type-D"/>
</dbReference>
<dbReference type="PROSITE" id="PS51864">
    <property type="entry name" value="ASTACIN"/>
    <property type="match status" value="1"/>
</dbReference>
<feature type="binding site" evidence="9">
    <location>
        <position position="458"/>
    </location>
    <ligand>
        <name>Zn(2+)</name>
        <dbReference type="ChEBI" id="CHEBI:29105"/>
        <note>catalytic</note>
    </ligand>
</feature>
<dbReference type="InterPro" id="IPR022041">
    <property type="entry name" value="Methyltransf_FA"/>
</dbReference>
<keyword evidence="10" id="KW-0732">Signal</keyword>
<gene>
    <name evidence="16" type="primary">LOC100368891</name>
</gene>
<dbReference type="PROSITE" id="PS50092">
    <property type="entry name" value="TSP1"/>
    <property type="match status" value="1"/>
</dbReference>
<dbReference type="PANTHER" id="PTHR10127:SF780">
    <property type="entry name" value="METALLOENDOPEPTIDASE"/>
    <property type="match status" value="1"/>
</dbReference>
<dbReference type="SMART" id="SM00209">
    <property type="entry name" value="TSP1"/>
    <property type="match status" value="1"/>
</dbReference>
<dbReference type="SUPFAM" id="SSF55486">
    <property type="entry name" value="Metalloproteases ('zincins'), catalytic domain"/>
    <property type="match status" value="1"/>
</dbReference>
<dbReference type="InterPro" id="IPR006026">
    <property type="entry name" value="Peptidase_Metallo"/>
</dbReference>
<keyword evidence="2 9" id="KW-0479">Metal-binding</keyword>
<dbReference type="Gene3D" id="3.40.390.10">
    <property type="entry name" value="Collagenase (Catalytic Domain)"/>
    <property type="match status" value="1"/>
</dbReference>
<evidence type="ECO:0000256" key="2">
    <source>
        <dbReference type="ARBA" id="ARBA00022723"/>
    </source>
</evidence>
<proteinExistence type="predicted"/>
<dbReference type="PRINTS" id="PR00480">
    <property type="entry name" value="ASTACIN"/>
</dbReference>
<keyword evidence="8" id="KW-0325">Glycoprotein</keyword>
<accession>A0ABM0GRV4</accession>
<dbReference type="CDD" id="cd04280">
    <property type="entry name" value="ZnMc_astacin_like"/>
    <property type="match status" value="1"/>
</dbReference>
<feature type="domain" description="SMB" evidence="12">
    <location>
        <begin position="770"/>
        <end position="813"/>
    </location>
</feature>
<feature type="active site" evidence="9">
    <location>
        <position position="459"/>
    </location>
</feature>
<evidence type="ECO:0000256" key="5">
    <source>
        <dbReference type="ARBA" id="ARBA00022837"/>
    </source>
</evidence>
<feature type="domain" description="C-type lectin" evidence="11">
    <location>
        <begin position="28"/>
        <end position="149"/>
    </location>
</feature>
<feature type="signal peptide" evidence="10">
    <location>
        <begin position="1"/>
        <end position="20"/>
    </location>
</feature>
<sequence length="946" mass="104899">MSLKLLYILCMAAYSGVTRGKRLCDVEMLGKCYFVSQESVGWTDALSSCQKQGGHLAVIQDKTERKALNVLAKSNKRLWIGLRDLAVDGSPHWVHPKIKYDNNNKKSYPWASDASKRQGHDCVVAVANEDNMFEWQYSDCQNSETFLCASAAVGCNECVTLNTPNSYSYQYITDATGLIRLTFEVKANNDVHIGLSAQQHDLSNMYEIVIGGWGNSQSVIRRSKQGFNQVAVYTPGILSSSEFRGFWLTWQNGKIKVGKAGKVDSFMHWTDPNPLVVSFIGYCTGWGSTGVFSVCTEYYDPVMDKIGTKTRSTSHQDHVSVFGSIEGINRDLDLFEGDIMLTAEQRQRRETGEPVLSIKRGITNEVYWYWPDNVVNYVFDEDDPLNAEDRNLVRGALDGIESDTCVTFVEGIADDYISITNGDGCWSYIGRIGGKQMLSLLSPEGNGGTCMWLGIIQHEFLHALGFYHEQSRYDRDCYVQIMWDNIIEGMESNFEIVERQWMDLQDTPYDYGSLMHYGWNAFAIDNTQATIVTINPPGVAIGQRDGLSDLDITEVNGIYDCTSTGIESIWSAWESLTDCTETCGGGTKFRSRYCLQGDCEGPNFQVQNCMTIDCPLVINYLYQGCFADAGNPPILTSLENTGNPHLGEHYTARSDKTRKCARAAVYEGHPYFALRNGGECYVASNPQQYSVQGNSENCLEGLGTGQSIDVYLVWEPKCEFGSAYSADGVTQYCDVPRGVQGFPIANLCPAGFSCQRLISESGAFSGLCCPTQLCRDYCSSADELLGRECYCGGNCHQRGDCCSEYMDECGDTKRCYGSGDPHYKTFDGTYYDYQGYCNYILFTNECFGDTSNTPFSIIVDNDLTRPGSPVSMTKQATVNAYGMVIEMLPGKAVTIDGAPVFPPVYPSPFLGITIAGNYLVITTGHGVKVYMGRMVLCPSVCGYCFL</sequence>
<keyword evidence="7" id="KW-1015">Disulfide bond</keyword>
<dbReference type="Pfam" id="PF00094">
    <property type="entry name" value="VWD"/>
    <property type="match status" value="1"/>
</dbReference>
<dbReference type="InterPro" id="IPR016186">
    <property type="entry name" value="C-type_lectin-like/link_sf"/>
</dbReference>
<reference evidence="16" key="1">
    <citation type="submission" date="2025-08" db="UniProtKB">
        <authorList>
            <consortium name="RefSeq"/>
        </authorList>
    </citation>
    <scope>IDENTIFICATION</scope>
    <source>
        <tissue evidence="16">Testes</tissue>
    </source>
</reference>
<dbReference type="InterPro" id="IPR000884">
    <property type="entry name" value="TSP1_rpt"/>
</dbReference>
<dbReference type="CDD" id="cd00037">
    <property type="entry name" value="CLECT"/>
    <property type="match status" value="1"/>
</dbReference>
<dbReference type="InterPro" id="IPR001212">
    <property type="entry name" value="Somatomedin_B_dom"/>
</dbReference>
<dbReference type="Proteomes" id="UP000694865">
    <property type="component" value="Unplaced"/>
</dbReference>
<evidence type="ECO:0000256" key="9">
    <source>
        <dbReference type="PROSITE-ProRule" id="PRU01211"/>
    </source>
</evidence>
<keyword evidence="3 9" id="KW-0378">Hydrolase</keyword>
<dbReference type="PANTHER" id="PTHR10127">
    <property type="entry name" value="DISCOIDIN, CUB, EGF, LAMININ , AND ZINC METALLOPROTEASE DOMAIN CONTAINING"/>
    <property type="match status" value="1"/>
</dbReference>
<keyword evidence="4 9" id="KW-0862">Zinc</keyword>
<dbReference type="GeneID" id="100368891"/>
<dbReference type="PROSITE" id="PS50041">
    <property type="entry name" value="C_TYPE_LECTIN_2"/>
    <property type="match status" value="1"/>
</dbReference>
<keyword evidence="5" id="KW-0106">Calcium</keyword>
<comment type="caution">
    <text evidence="9">Lacks conserved residue(s) required for the propagation of feature annotation.</text>
</comment>
<dbReference type="InterPro" id="IPR016187">
    <property type="entry name" value="CTDL_fold"/>
</dbReference>
<dbReference type="PROSITE" id="PS50958">
    <property type="entry name" value="SMB_2"/>
    <property type="match status" value="1"/>
</dbReference>
<evidence type="ECO:0000259" key="11">
    <source>
        <dbReference type="PROSITE" id="PS50041"/>
    </source>
</evidence>
<dbReference type="InterPro" id="IPR001304">
    <property type="entry name" value="C-type_lectin-like"/>
</dbReference>
<organism evidence="15 16">
    <name type="scientific">Saccoglossus kowalevskii</name>
    <name type="common">Acorn worm</name>
    <dbReference type="NCBI Taxonomy" id="10224"/>
    <lineage>
        <taxon>Eukaryota</taxon>
        <taxon>Metazoa</taxon>
        <taxon>Hemichordata</taxon>
        <taxon>Enteropneusta</taxon>
        <taxon>Harrimaniidae</taxon>
        <taxon>Saccoglossus</taxon>
    </lineage>
</organism>
<evidence type="ECO:0000259" key="14">
    <source>
        <dbReference type="PROSITE" id="PS51864"/>
    </source>
</evidence>
<evidence type="ECO:0000256" key="3">
    <source>
        <dbReference type="ARBA" id="ARBA00022801"/>
    </source>
</evidence>
<dbReference type="InterPro" id="IPR001506">
    <property type="entry name" value="Peptidase_M12A"/>
</dbReference>
<feature type="binding site" evidence="9">
    <location>
        <position position="462"/>
    </location>
    <ligand>
        <name>Zn(2+)</name>
        <dbReference type="ChEBI" id="CHEBI:29105"/>
        <note>catalytic</note>
    </ligand>
</feature>
<evidence type="ECO:0000256" key="8">
    <source>
        <dbReference type="ARBA" id="ARBA00023180"/>
    </source>
</evidence>
<evidence type="ECO:0000256" key="10">
    <source>
        <dbReference type="RuleBase" id="RU361183"/>
    </source>
</evidence>
<dbReference type="PROSITE" id="PS51233">
    <property type="entry name" value="VWFD"/>
    <property type="match status" value="1"/>
</dbReference>
<feature type="domain" description="VWFD" evidence="13">
    <location>
        <begin position="813"/>
        <end position="946"/>
    </location>
</feature>
<evidence type="ECO:0000256" key="4">
    <source>
        <dbReference type="ARBA" id="ARBA00022833"/>
    </source>
</evidence>
<evidence type="ECO:0000313" key="16">
    <source>
        <dbReference type="RefSeq" id="XP_002735968.1"/>
    </source>
</evidence>